<dbReference type="AlphaFoldDB" id="E9H5E0"/>
<keyword evidence="3" id="KW-1185">Reference proteome</keyword>
<proteinExistence type="predicted"/>
<dbReference type="HOGENOM" id="CLU_967286_0_0_1"/>
<dbReference type="KEGG" id="dpx:DAPPUDRAFT_325731"/>
<dbReference type="Proteomes" id="UP000000305">
    <property type="component" value="Unassembled WGS sequence"/>
</dbReference>
<accession>E9H5E0</accession>
<sequence length="288" mass="31806">MKVALIFLSIFVAISHQQYFHPRLVFGFPWMSPFAQEPMAVHDYNEEIYPDLMELSSSRNGNDQDEGFNDIQSRVKGFSNNFNGLSRYRPNPSSNGQQNARFFFNWANTGNNANNNNNFNNYNPFFKTATFTLTSTLTLASIQTCVPSLQVTAMAPACRRKRSEIADVTAEQYPINPSETLRLMPTALSSPQDRSVNTLLSSRDDVSDELSTADHLREKRFFYANKNLFVVSSTITSYAFVNTTVTVTVNLINPPPAVQCSAVAAAAVPQCVACLPAGFIVCPAPAAG</sequence>
<evidence type="ECO:0000313" key="3">
    <source>
        <dbReference type="Proteomes" id="UP000000305"/>
    </source>
</evidence>
<protein>
    <submittedName>
        <fullName evidence="2">Uncharacterized protein</fullName>
    </submittedName>
</protein>
<dbReference type="InParanoid" id="E9H5E0"/>
<evidence type="ECO:0000313" key="2">
    <source>
        <dbReference type="EMBL" id="EFX72943.1"/>
    </source>
</evidence>
<reference evidence="2 3" key="1">
    <citation type="journal article" date="2011" name="Science">
        <title>The ecoresponsive genome of Daphnia pulex.</title>
        <authorList>
            <person name="Colbourne J.K."/>
            <person name="Pfrender M.E."/>
            <person name="Gilbert D."/>
            <person name="Thomas W.K."/>
            <person name="Tucker A."/>
            <person name="Oakley T.H."/>
            <person name="Tokishita S."/>
            <person name="Aerts A."/>
            <person name="Arnold G.J."/>
            <person name="Basu M.K."/>
            <person name="Bauer D.J."/>
            <person name="Caceres C.E."/>
            <person name="Carmel L."/>
            <person name="Casola C."/>
            <person name="Choi J.H."/>
            <person name="Detter J.C."/>
            <person name="Dong Q."/>
            <person name="Dusheyko S."/>
            <person name="Eads B.D."/>
            <person name="Frohlich T."/>
            <person name="Geiler-Samerotte K.A."/>
            <person name="Gerlach D."/>
            <person name="Hatcher P."/>
            <person name="Jogdeo S."/>
            <person name="Krijgsveld J."/>
            <person name="Kriventseva E.V."/>
            <person name="Kultz D."/>
            <person name="Laforsch C."/>
            <person name="Lindquist E."/>
            <person name="Lopez J."/>
            <person name="Manak J.R."/>
            <person name="Muller J."/>
            <person name="Pangilinan J."/>
            <person name="Patwardhan R.P."/>
            <person name="Pitluck S."/>
            <person name="Pritham E.J."/>
            <person name="Rechtsteiner A."/>
            <person name="Rho M."/>
            <person name="Rogozin I.B."/>
            <person name="Sakarya O."/>
            <person name="Salamov A."/>
            <person name="Schaack S."/>
            <person name="Shapiro H."/>
            <person name="Shiga Y."/>
            <person name="Skalitzky C."/>
            <person name="Smith Z."/>
            <person name="Souvorov A."/>
            <person name="Sung W."/>
            <person name="Tang Z."/>
            <person name="Tsuchiya D."/>
            <person name="Tu H."/>
            <person name="Vos H."/>
            <person name="Wang M."/>
            <person name="Wolf Y.I."/>
            <person name="Yamagata H."/>
            <person name="Yamada T."/>
            <person name="Ye Y."/>
            <person name="Shaw J.R."/>
            <person name="Andrews J."/>
            <person name="Crease T.J."/>
            <person name="Tang H."/>
            <person name="Lucas S.M."/>
            <person name="Robertson H.M."/>
            <person name="Bork P."/>
            <person name="Koonin E.V."/>
            <person name="Zdobnov E.M."/>
            <person name="Grigoriev I.V."/>
            <person name="Lynch M."/>
            <person name="Boore J.L."/>
        </authorList>
    </citation>
    <scope>NUCLEOTIDE SEQUENCE [LARGE SCALE GENOMIC DNA]</scope>
</reference>
<evidence type="ECO:0000256" key="1">
    <source>
        <dbReference type="SAM" id="SignalP"/>
    </source>
</evidence>
<dbReference type="OrthoDB" id="6360414at2759"/>
<dbReference type="EMBL" id="GL732594">
    <property type="protein sequence ID" value="EFX72943.1"/>
    <property type="molecule type" value="Genomic_DNA"/>
</dbReference>
<keyword evidence="1" id="KW-0732">Signal</keyword>
<feature type="chain" id="PRO_5003238036" evidence="1">
    <location>
        <begin position="18"/>
        <end position="288"/>
    </location>
</feature>
<name>E9H5E0_DAPPU</name>
<gene>
    <name evidence="2" type="ORF">DAPPUDRAFT_325731</name>
</gene>
<dbReference type="PhylomeDB" id="E9H5E0"/>
<feature type="signal peptide" evidence="1">
    <location>
        <begin position="1"/>
        <end position="17"/>
    </location>
</feature>
<organism evidence="2 3">
    <name type="scientific">Daphnia pulex</name>
    <name type="common">Water flea</name>
    <dbReference type="NCBI Taxonomy" id="6669"/>
    <lineage>
        <taxon>Eukaryota</taxon>
        <taxon>Metazoa</taxon>
        <taxon>Ecdysozoa</taxon>
        <taxon>Arthropoda</taxon>
        <taxon>Crustacea</taxon>
        <taxon>Branchiopoda</taxon>
        <taxon>Diplostraca</taxon>
        <taxon>Cladocera</taxon>
        <taxon>Anomopoda</taxon>
        <taxon>Daphniidae</taxon>
        <taxon>Daphnia</taxon>
    </lineage>
</organism>